<organism evidence="8 9">
    <name type="scientific">Bacillus lumedeiriae</name>
    <dbReference type="NCBI Taxonomy" id="3058829"/>
    <lineage>
        <taxon>Bacteria</taxon>
        <taxon>Bacillati</taxon>
        <taxon>Bacillota</taxon>
        <taxon>Bacilli</taxon>
        <taxon>Bacillales</taxon>
        <taxon>Bacillaceae</taxon>
        <taxon>Bacillus</taxon>
    </lineage>
</organism>
<dbReference type="InterPro" id="IPR043128">
    <property type="entry name" value="Rev_trsase/Diguanyl_cyclase"/>
</dbReference>
<dbReference type="SMART" id="SM00267">
    <property type="entry name" value="GGDEF"/>
    <property type="match status" value="1"/>
</dbReference>
<dbReference type="RefSeq" id="WP_404314701.1">
    <property type="nucleotide sequence ID" value="NZ_JAUIYO010000002.1"/>
</dbReference>
<dbReference type="SUPFAM" id="SSF103190">
    <property type="entry name" value="Sensory domain-like"/>
    <property type="match status" value="2"/>
</dbReference>
<keyword evidence="9" id="KW-1185">Reference proteome</keyword>
<name>A0ABW8I5S4_9BACI</name>
<keyword evidence="8" id="KW-0808">Transferase</keyword>
<comment type="subcellular location">
    <subcellularLocation>
        <location evidence="1">Cell membrane</location>
        <topology evidence="1">Multi-pass membrane protein</topology>
    </subcellularLocation>
</comment>
<dbReference type="CDD" id="cd18773">
    <property type="entry name" value="PDC1_HK_sensor"/>
    <property type="match status" value="1"/>
</dbReference>
<dbReference type="InterPro" id="IPR033479">
    <property type="entry name" value="dCache_1"/>
</dbReference>
<dbReference type="PANTHER" id="PTHR45138:SF24">
    <property type="entry name" value="DIGUANYLATE CYCLASE DGCC-RELATED"/>
    <property type="match status" value="1"/>
</dbReference>
<dbReference type="InterPro" id="IPR029787">
    <property type="entry name" value="Nucleotide_cyclase"/>
</dbReference>
<evidence type="ECO:0000256" key="6">
    <source>
        <dbReference type="SAM" id="Phobius"/>
    </source>
</evidence>
<dbReference type="PANTHER" id="PTHR45138">
    <property type="entry name" value="REGULATORY COMPONENTS OF SENSORY TRANSDUCTION SYSTEM"/>
    <property type="match status" value="1"/>
</dbReference>
<evidence type="ECO:0000313" key="8">
    <source>
        <dbReference type="EMBL" id="MFK2824782.1"/>
    </source>
</evidence>
<evidence type="ECO:0000256" key="5">
    <source>
        <dbReference type="ARBA" id="ARBA00023136"/>
    </source>
</evidence>
<evidence type="ECO:0000256" key="4">
    <source>
        <dbReference type="ARBA" id="ARBA00022989"/>
    </source>
</evidence>
<evidence type="ECO:0000256" key="2">
    <source>
        <dbReference type="ARBA" id="ARBA00022475"/>
    </source>
</evidence>
<dbReference type="Proteomes" id="UP001619911">
    <property type="component" value="Unassembled WGS sequence"/>
</dbReference>
<dbReference type="InterPro" id="IPR000160">
    <property type="entry name" value="GGDEF_dom"/>
</dbReference>
<accession>A0ABW8I5S4</accession>
<dbReference type="InterPro" id="IPR050469">
    <property type="entry name" value="Diguanylate_Cyclase"/>
</dbReference>
<dbReference type="Gene3D" id="3.30.70.270">
    <property type="match status" value="1"/>
</dbReference>
<dbReference type="CDD" id="cd18774">
    <property type="entry name" value="PDC2_HK_sensor"/>
    <property type="match status" value="1"/>
</dbReference>
<dbReference type="Gene3D" id="3.30.450.20">
    <property type="entry name" value="PAS domain"/>
    <property type="match status" value="1"/>
</dbReference>
<feature type="domain" description="GGDEF" evidence="7">
    <location>
        <begin position="387"/>
        <end position="517"/>
    </location>
</feature>
<keyword evidence="4 6" id="KW-1133">Transmembrane helix</keyword>
<dbReference type="GO" id="GO:0052621">
    <property type="term" value="F:diguanylate cyclase activity"/>
    <property type="evidence" value="ECO:0007669"/>
    <property type="project" value="UniProtKB-EC"/>
</dbReference>
<dbReference type="SUPFAM" id="SSF55073">
    <property type="entry name" value="Nucleotide cyclase"/>
    <property type="match status" value="1"/>
</dbReference>
<evidence type="ECO:0000256" key="1">
    <source>
        <dbReference type="ARBA" id="ARBA00004651"/>
    </source>
</evidence>
<keyword evidence="2" id="KW-1003">Cell membrane</keyword>
<comment type="caution">
    <text evidence="8">The sequence shown here is derived from an EMBL/GenBank/DDBJ whole genome shotgun (WGS) entry which is preliminary data.</text>
</comment>
<gene>
    <name evidence="8" type="ORF">QYG89_03690</name>
</gene>
<reference evidence="8 9" key="1">
    <citation type="submission" date="2023-07" db="EMBL/GenBank/DDBJ databases">
        <title>Bacillus lucianemedeirus sp. nov, a new species isolated from an immunobiological production facility.</title>
        <authorList>
            <person name="Costa L.V."/>
            <person name="Miranda R.V.S.L."/>
            <person name="Brandao M.L.L."/>
            <person name="Reis C.M.F."/>
            <person name="Frazao A.M."/>
            <person name="Cruz F.V."/>
            <person name="Baio P.V.P."/>
            <person name="Veras J.F.C."/>
            <person name="Ramos J.N."/>
            <person name="Vieira V."/>
        </authorList>
    </citation>
    <scope>NUCLEOTIDE SEQUENCE [LARGE SCALE GENOMIC DNA]</scope>
    <source>
        <strain evidence="8 9">B190/17</strain>
    </source>
</reference>
<proteinExistence type="predicted"/>
<feature type="transmembrane region" description="Helical" evidence="6">
    <location>
        <begin position="281"/>
        <end position="300"/>
    </location>
</feature>
<dbReference type="PROSITE" id="PS50887">
    <property type="entry name" value="GGDEF"/>
    <property type="match status" value="1"/>
</dbReference>
<evidence type="ECO:0000313" key="9">
    <source>
        <dbReference type="Proteomes" id="UP001619911"/>
    </source>
</evidence>
<dbReference type="EMBL" id="JAUIYO010000002">
    <property type="protein sequence ID" value="MFK2824782.1"/>
    <property type="molecule type" value="Genomic_DNA"/>
</dbReference>
<evidence type="ECO:0000259" key="7">
    <source>
        <dbReference type="PROSITE" id="PS50887"/>
    </source>
</evidence>
<evidence type="ECO:0000256" key="3">
    <source>
        <dbReference type="ARBA" id="ARBA00022692"/>
    </source>
</evidence>
<keyword evidence="5 6" id="KW-0472">Membrane</keyword>
<dbReference type="InterPro" id="IPR029151">
    <property type="entry name" value="Sensor-like_sf"/>
</dbReference>
<dbReference type="NCBIfam" id="TIGR00254">
    <property type="entry name" value="GGDEF"/>
    <property type="match status" value="1"/>
</dbReference>
<sequence>MKISLKYLILLVVLFSVLLTLFSSLYAGYQLERETLIENTLETNRVYAEKLANTTDDYLTFTLQTLKISSEILAPSMKRNEEALLTEVNQLKYQSNMFNSVAVADQTGTVIAVSPESLEIKNKKLNSPAALQALNEKKPLISKPFISITGRLVIFISHPIFDQKGDYLGFVGGTIYLKEKSILNELLGEHFYDDGSYVYVVDGDGRIIYHQSPDRINDDGSTNPVVQKLMKGKNGAQRVINTQGKDMLAGFAAIPTAEWGVVSQRPSAMALAPSNAMIKSMIITALPLILISLIIISLLLTKIIQPLQQLASLAEHSSQHDQKQDIANIHAWYYEAIQLKKALLSSFRILHEKVSDFQQQSSTDPLTGLRNRRAMSEHLATLAEGKRPFAVILLDIDYFKKINDTYGHGVGDEVLIFLARLMKETVREGDICCRYGGEEFLIILPEADTSLAEHAAEELRIHLEQTISPTSEVITISAGAAAFPNDASTPAELINLADQCLYQAKQTGRNKVIIPTF</sequence>
<protein>
    <submittedName>
        <fullName evidence="8">Sensor domain-containing diguanylate cyclase</fullName>
        <ecNumber evidence="8">2.7.7.65</ecNumber>
    </submittedName>
</protein>
<dbReference type="Pfam" id="PF00990">
    <property type="entry name" value="GGDEF"/>
    <property type="match status" value="1"/>
</dbReference>
<dbReference type="Pfam" id="PF02743">
    <property type="entry name" value="dCache_1"/>
    <property type="match status" value="1"/>
</dbReference>
<dbReference type="EC" id="2.7.7.65" evidence="8"/>
<keyword evidence="8" id="KW-0548">Nucleotidyltransferase</keyword>
<dbReference type="CDD" id="cd01949">
    <property type="entry name" value="GGDEF"/>
    <property type="match status" value="1"/>
</dbReference>
<keyword evidence="3 6" id="KW-0812">Transmembrane</keyword>